<feature type="non-terminal residue" evidence="2">
    <location>
        <position position="182"/>
    </location>
</feature>
<protein>
    <submittedName>
        <fullName evidence="2">Peptidase C39 family protein</fullName>
    </submittedName>
</protein>
<evidence type="ECO:0000313" key="3">
    <source>
        <dbReference type="Proteomes" id="UP001582793"/>
    </source>
</evidence>
<comment type="caution">
    <text evidence="2">The sequence shown here is derived from an EMBL/GenBank/DDBJ whole genome shotgun (WGS) entry which is preliminary data.</text>
</comment>
<dbReference type="Proteomes" id="UP001582793">
    <property type="component" value="Unassembled WGS sequence"/>
</dbReference>
<feature type="compositionally biased region" description="Low complexity" evidence="1">
    <location>
        <begin position="170"/>
        <end position="182"/>
    </location>
</feature>
<dbReference type="EMBL" id="JBCGDC010000168">
    <property type="protein sequence ID" value="MFB6397781.1"/>
    <property type="molecule type" value="Genomic_DNA"/>
</dbReference>
<organism evidence="2 3">
    <name type="scientific">Polymorphospora lycopeni</name>
    <dbReference type="NCBI Taxonomy" id="3140240"/>
    <lineage>
        <taxon>Bacteria</taxon>
        <taxon>Bacillati</taxon>
        <taxon>Actinomycetota</taxon>
        <taxon>Actinomycetes</taxon>
        <taxon>Micromonosporales</taxon>
        <taxon>Micromonosporaceae</taxon>
        <taxon>Polymorphospora</taxon>
    </lineage>
</organism>
<evidence type="ECO:0000256" key="1">
    <source>
        <dbReference type="SAM" id="MobiDB-lite"/>
    </source>
</evidence>
<keyword evidence="3" id="KW-1185">Reference proteome</keyword>
<evidence type="ECO:0000313" key="2">
    <source>
        <dbReference type="EMBL" id="MFB6397781.1"/>
    </source>
</evidence>
<reference evidence="2 3" key="1">
    <citation type="submission" date="2024-04" db="EMBL/GenBank/DDBJ databases">
        <title>Polymorphospora sp. isolated from Baiyangdian Lake in Xiong'an New Area.</title>
        <authorList>
            <person name="Zhang X."/>
            <person name="Liu J."/>
        </authorList>
    </citation>
    <scope>NUCLEOTIDE SEQUENCE [LARGE SCALE GENOMIC DNA]</scope>
    <source>
        <strain evidence="2 3">2-325</strain>
    </source>
</reference>
<proteinExistence type="predicted"/>
<accession>A0ABV5D182</accession>
<gene>
    <name evidence="2" type="ORF">AAFH96_32515</name>
</gene>
<sequence length="182" mass="19064">MQQTGPDIAYRGFRGAARLATGTMTGAVPRGDGIAFDSPAGTLTHTDPHTGVTAAYELATWTSPLVEPGFPVAELVPSWTADTPAGSWIRVEMRGADRSGRPTRWYDLGSWAADDEGVRPTSRPDQADPDARVDADVLTAASGREWTGWWLRVTLLRPAGGDATPALRSAGAVATAPAPAAP</sequence>
<feature type="region of interest" description="Disordered" evidence="1">
    <location>
        <begin position="162"/>
        <end position="182"/>
    </location>
</feature>
<name>A0ABV5D182_9ACTN</name>